<dbReference type="EMBL" id="SPUK01000004">
    <property type="protein sequence ID" value="TQV98145.1"/>
    <property type="molecule type" value="Genomic_DNA"/>
</dbReference>
<sequence length="118" mass="13136">MKGYDTSTSTPYLSRNRGLKGRGGEKGSGCGTATLLKPQGMDRLQKSVSVKRVMLVALRRCARAKCHVGCVAVRVCDGDVMAGRKKENERKKSEHLLVFFFVKLPYFVRTRILGRVES</sequence>
<organism evidence="2 3">
    <name type="scientific">Cordyceps javanica</name>
    <dbReference type="NCBI Taxonomy" id="43265"/>
    <lineage>
        <taxon>Eukaryota</taxon>
        <taxon>Fungi</taxon>
        <taxon>Dikarya</taxon>
        <taxon>Ascomycota</taxon>
        <taxon>Pezizomycotina</taxon>
        <taxon>Sordariomycetes</taxon>
        <taxon>Hypocreomycetidae</taxon>
        <taxon>Hypocreales</taxon>
        <taxon>Cordycipitaceae</taxon>
        <taxon>Cordyceps</taxon>
    </lineage>
</organism>
<keyword evidence="3" id="KW-1185">Reference proteome</keyword>
<name>A0A545V8V7_9HYPO</name>
<dbReference type="Proteomes" id="UP000315783">
    <property type="component" value="Unassembled WGS sequence"/>
</dbReference>
<evidence type="ECO:0000256" key="1">
    <source>
        <dbReference type="SAM" id="MobiDB-lite"/>
    </source>
</evidence>
<comment type="caution">
    <text evidence="2">The sequence shown here is derived from an EMBL/GenBank/DDBJ whole genome shotgun (WGS) entry which is preliminary data.</text>
</comment>
<gene>
    <name evidence="2" type="ORF">IF1G_03888</name>
</gene>
<reference evidence="2 3" key="1">
    <citation type="journal article" date="2019" name="Appl. Microbiol. Biotechnol.">
        <title>Genome sequence of Isaria javanica and comparative genome analysis insights into family S53 peptidase evolution in fungal entomopathogens.</title>
        <authorList>
            <person name="Lin R."/>
            <person name="Zhang X."/>
            <person name="Xin B."/>
            <person name="Zou M."/>
            <person name="Gao Y."/>
            <person name="Qin F."/>
            <person name="Hu Q."/>
            <person name="Xie B."/>
            <person name="Cheng X."/>
        </authorList>
    </citation>
    <scope>NUCLEOTIDE SEQUENCE [LARGE SCALE GENOMIC DNA]</scope>
    <source>
        <strain evidence="2 3">IJ1G</strain>
    </source>
</reference>
<accession>A0A545V8V7</accession>
<evidence type="ECO:0000313" key="3">
    <source>
        <dbReference type="Proteomes" id="UP000315783"/>
    </source>
</evidence>
<evidence type="ECO:0000313" key="2">
    <source>
        <dbReference type="EMBL" id="TQV98145.1"/>
    </source>
</evidence>
<dbReference type="AlphaFoldDB" id="A0A545V8V7"/>
<protein>
    <submittedName>
        <fullName evidence="2">Uncharacterized protein</fullName>
    </submittedName>
</protein>
<proteinExistence type="predicted"/>
<feature type="region of interest" description="Disordered" evidence="1">
    <location>
        <begin position="1"/>
        <end position="33"/>
    </location>
</feature>
<feature type="compositionally biased region" description="Polar residues" evidence="1">
    <location>
        <begin position="1"/>
        <end position="13"/>
    </location>
</feature>